<evidence type="ECO:0008006" key="4">
    <source>
        <dbReference type="Google" id="ProtNLM"/>
    </source>
</evidence>
<keyword evidence="1" id="KW-0472">Membrane</keyword>
<evidence type="ECO:0000256" key="1">
    <source>
        <dbReference type="SAM" id="Phobius"/>
    </source>
</evidence>
<keyword evidence="3" id="KW-1185">Reference proteome</keyword>
<feature type="transmembrane region" description="Helical" evidence="1">
    <location>
        <begin position="41"/>
        <end position="63"/>
    </location>
</feature>
<feature type="transmembrane region" description="Helical" evidence="1">
    <location>
        <begin position="69"/>
        <end position="87"/>
    </location>
</feature>
<dbReference type="EMBL" id="AP024488">
    <property type="protein sequence ID" value="BCS96475.1"/>
    <property type="molecule type" value="Genomic_DNA"/>
</dbReference>
<name>A0ABM7PH07_9BACT</name>
<protein>
    <recommendedName>
        <fullName evidence="4">Oligosaccharide repeat unit polymerase</fullName>
    </recommendedName>
</protein>
<feature type="transmembrane region" description="Helical" evidence="1">
    <location>
        <begin position="12"/>
        <end position="29"/>
    </location>
</feature>
<gene>
    <name evidence="2" type="ORF">DSLASN_21070</name>
</gene>
<keyword evidence="1" id="KW-1133">Transmembrane helix</keyword>
<reference evidence="2 3" key="1">
    <citation type="submission" date="2021-02" db="EMBL/GenBank/DDBJ databases">
        <title>Complete genome of Desulfoluna sp. strain ASN36.</title>
        <authorList>
            <person name="Takahashi A."/>
            <person name="Kojima H."/>
            <person name="Fukui M."/>
        </authorList>
    </citation>
    <scope>NUCLEOTIDE SEQUENCE [LARGE SCALE GENOMIC DNA]</scope>
    <source>
        <strain evidence="2 3">ASN36</strain>
    </source>
</reference>
<feature type="transmembrane region" description="Helical" evidence="1">
    <location>
        <begin position="99"/>
        <end position="123"/>
    </location>
</feature>
<feature type="transmembrane region" description="Helical" evidence="1">
    <location>
        <begin position="223"/>
        <end position="242"/>
    </location>
</feature>
<accession>A0ABM7PH07</accession>
<dbReference type="RefSeq" id="WP_236892788.1">
    <property type="nucleotide sequence ID" value="NZ_AP024488.1"/>
</dbReference>
<proteinExistence type="predicted"/>
<keyword evidence="1" id="KW-0812">Transmembrane</keyword>
<evidence type="ECO:0000313" key="2">
    <source>
        <dbReference type="EMBL" id="BCS96475.1"/>
    </source>
</evidence>
<feature type="transmembrane region" description="Helical" evidence="1">
    <location>
        <begin position="394"/>
        <end position="415"/>
    </location>
</feature>
<dbReference type="Proteomes" id="UP001320148">
    <property type="component" value="Chromosome"/>
</dbReference>
<organism evidence="2 3">
    <name type="scientific">Desulfoluna limicola</name>
    <dbReference type="NCBI Taxonomy" id="2810562"/>
    <lineage>
        <taxon>Bacteria</taxon>
        <taxon>Pseudomonadati</taxon>
        <taxon>Thermodesulfobacteriota</taxon>
        <taxon>Desulfobacteria</taxon>
        <taxon>Desulfobacterales</taxon>
        <taxon>Desulfolunaceae</taxon>
        <taxon>Desulfoluna</taxon>
    </lineage>
</organism>
<feature type="transmembrane region" description="Helical" evidence="1">
    <location>
        <begin position="143"/>
        <end position="164"/>
    </location>
</feature>
<feature type="transmembrane region" description="Helical" evidence="1">
    <location>
        <begin position="343"/>
        <end position="364"/>
    </location>
</feature>
<sequence length="427" mass="48043">MNNIVIILTNKIIIYLISLLLVIVIACFFKNKKLATSSLLINWPSVVGLSSLIYLVVVSTTLYSAELTSIVIVVEIVLLFFSTYLMYNLMLKIRFSIEVFSLNSILIKLLVIFCLIKLFIIIPNLGTYGIFSNGSRIKYLSNGTVPLLLTYLSTVVNSSIMISIGTRIYINRISKLDFVTVFVAFVFSLVAGSKGAVFLSVIYMFLFAWGLGYRFTKIHFINRVVYVILFAASIGLYLSLLAKFSDTSFQYRVNISLARFILSSDARALASDSIVRELVLSNTHGSLLSEIFKGIAIKLNAPVSDIPLGVAQYAAVYNINSYTGANAGLSSLILTYFNSYLDLFSIGLSIIFVLVIVGIGFLTYSLSRRPFQKMISMSFLFTFMLNFVQDYQAFFITAVLLFVWMVYIFCWRFIFEAINYMPHIEAN</sequence>
<evidence type="ECO:0000313" key="3">
    <source>
        <dbReference type="Proteomes" id="UP001320148"/>
    </source>
</evidence>